<dbReference type="PANTHER" id="PTHR11686:SF72">
    <property type="entry name" value="GAMMA-GLUTAMYL TRANSPEPTIDASE, ISOFORM A"/>
    <property type="match status" value="1"/>
</dbReference>
<dbReference type="Proteomes" id="UP001231518">
    <property type="component" value="Chromosome 16"/>
</dbReference>
<evidence type="ECO:0000313" key="6">
    <source>
        <dbReference type="Proteomes" id="UP001231518"/>
    </source>
</evidence>
<feature type="transmembrane region" description="Helical" evidence="4">
    <location>
        <begin position="73"/>
        <end position="98"/>
    </location>
</feature>
<dbReference type="Pfam" id="PF01019">
    <property type="entry name" value="G_glu_transpept"/>
    <property type="match status" value="1"/>
</dbReference>
<keyword evidence="4" id="KW-0812">Transmembrane</keyword>
<dbReference type="AlphaFoldDB" id="A0AAD7YZH4"/>
<feature type="binding site" evidence="3">
    <location>
        <position position="174"/>
    </location>
    <ligand>
        <name>L-glutamate</name>
        <dbReference type="ChEBI" id="CHEBI:29985"/>
    </ligand>
</feature>
<feature type="active site" description="Nucleophile" evidence="2">
    <location>
        <position position="452"/>
    </location>
</feature>
<keyword evidence="4" id="KW-1133">Transmembrane helix</keyword>
<comment type="caution">
    <text evidence="5">The sequence shown here is derived from an EMBL/GenBank/DDBJ whole genome shotgun (WGS) entry which is preliminary data.</text>
</comment>
<dbReference type="InterPro" id="IPR043137">
    <property type="entry name" value="GGT_ssub_C"/>
</dbReference>
<evidence type="ECO:0000256" key="1">
    <source>
        <dbReference type="ARBA" id="ARBA00084097"/>
    </source>
</evidence>
<evidence type="ECO:0000313" key="5">
    <source>
        <dbReference type="EMBL" id="KAJ8731453.1"/>
    </source>
</evidence>
<keyword evidence="4" id="KW-0472">Membrane</keyword>
<sequence length="643" mass="70313">MRLLSSYIIGFIFSKLRYQHRGVKIVNSWSYAIGKRTIDLKPFKHSARAQFVSGVDHGLSSASIMWSSKYRKWCLVGSVLAALVTGVLVAVLVLQPWAGPQHQRFSRAVVAANGYECATIGRNILEQNGTAVDAAIATLFCEGIACAQCMGLGGGFLATVYNATTGQVRVMNARERAPAAAYEDMFRNASSTVGGLAIAVPGELAGYGALHQAYGRLPWRALVEPTAKLCREGHLVNAYMGRVLKSYSDRIKAEPSMRELYVNPATGEVYNEGDYITEPTLAKTLDIIAEEGPQAIHNGSLTARLVQDIQSFGGIITEDDLRNYKVEWQDPIEVPLTEEYTLYSVPLPGSGSVLAFMLNMLRDWVGDGTPVATGSDLYWHRVVETFKYAYAKRTGLGDPSRSNLPYDIRELERNLSDPAWARSFRELVNDATTYNDWQHYGALFESVEDHGTAHVVVVAPDGSVVSATSTINYIWGSQRRSRSLGFMLNNEMDDFAIPHVESAYGLPASPANMVAPNLQPLSSMVPSVVRSRSGRVELVLGAAGGTKITTQVALITRHTMLEGSDLPDAVQRPRLHHQLLPMEVQHEADFNPSTIASLQRRGHATTELGPTAGFAAMVAAIRDSYGYLIPQTDHRRVGSIDGF</sequence>
<feature type="binding site" evidence="3">
    <location>
        <begin position="522"/>
        <end position="523"/>
    </location>
    <ligand>
        <name>L-glutamate</name>
        <dbReference type="ChEBI" id="CHEBI:29985"/>
    </ligand>
</feature>
<keyword evidence="1" id="KW-1202">Platelet aggregation activating toxin</keyword>
<keyword evidence="6" id="KW-1185">Reference proteome</keyword>
<accession>A0AAD7YZH4</accession>
<organism evidence="5 6">
    <name type="scientific">Mythimna separata</name>
    <name type="common">Oriental armyworm</name>
    <name type="synonym">Pseudaletia separata</name>
    <dbReference type="NCBI Taxonomy" id="271217"/>
    <lineage>
        <taxon>Eukaryota</taxon>
        <taxon>Metazoa</taxon>
        <taxon>Ecdysozoa</taxon>
        <taxon>Arthropoda</taxon>
        <taxon>Hexapoda</taxon>
        <taxon>Insecta</taxon>
        <taxon>Pterygota</taxon>
        <taxon>Neoptera</taxon>
        <taxon>Endopterygota</taxon>
        <taxon>Lepidoptera</taxon>
        <taxon>Glossata</taxon>
        <taxon>Ditrysia</taxon>
        <taxon>Noctuoidea</taxon>
        <taxon>Noctuidae</taxon>
        <taxon>Noctuinae</taxon>
        <taxon>Hadenini</taxon>
        <taxon>Mythimna</taxon>
    </lineage>
</organism>
<keyword evidence="1" id="KW-1199">Hemostasis impairing toxin</keyword>
<dbReference type="GO" id="GO:0006751">
    <property type="term" value="P:glutathione catabolic process"/>
    <property type="evidence" value="ECO:0007669"/>
    <property type="project" value="InterPro"/>
</dbReference>
<evidence type="ECO:0000256" key="4">
    <source>
        <dbReference type="SAM" id="Phobius"/>
    </source>
</evidence>
<reference evidence="5" key="1">
    <citation type="submission" date="2023-03" db="EMBL/GenBank/DDBJ databases">
        <title>Chromosome-level genomes of two armyworms, Mythimna separata and Mythimna loreyi, provide insights into the biosynthesis and reception of sex pheromones.</title>
        <authorList>
            <person name="Zhao H."/>
        </authorList>
    </citation>
    <scope>NUCLEOTIDE SEQUENCE</scope>
    <source>
        <strain evidence="5">BeijingLab</strain>
        <tissue evidence="5">Pupa</tissue>
    </source>
</reference>
<dbReference type="Gene3D" id="1.10.246.130">
    <property type="match status" value="1"/>
</dbReference>
<dbReference type="PANTHER" id="PTHR11686">
    <property type="entry name" value="GAMMA GLUTAMYL TRANSPEPTIDASE"/>
    <property type="match status" value="1"/>
</dbReference>
<dbReference type="InterPro" id="IPR043138">
    <property type="entry name" value="GGT_lsub"/>
</dbReference>
<name>A0AAD7YZH4_MYTSE</name>
<feature type="binding site" evidence="3">
    <location>
        <position position="545"/>
    </location>
    <ligand>
        <name>L-glutamate</name>
        <dbReference type="ChEBI" id="CHEBI:29985"/>
    </ligand>
</feature>
<dbReference type="FunFam" id="3.60.20.40:FF:000001">
    <property type="entry name" value="Gamma-glutamyltranspeptidase 1"/>
    <property type="match status" value="1"/>
</dbReference>
<dbReference type="InterPro" id="IPR000101">
    <property type="entry name" value="GGT_peptidase"/>
</dbReference>
<dbReference type="PRINTS" id="PR01210">
    <property type="entry name" value="GGTRANSPTASE"/>
</dbReference>
<dbReference type="EMBL" id="JARGEI010000005">
    <property type="protein sequence ID" value="KAJ8731453.1"/>
    <property type="molecule type" value="Genomic_DNA"/>
</dbReference>
<evidence type="ECO:0000256" key="2">
    <source>
        <dbReference type="PIRSR" id="PIRSR600101-1"/>
    </source>
</evidence>
<feature type="binding site" evidence="3">
    <location>
        <position position="494"/>
    </location>
    <ligand>
        <name>L-glutamate</name>
        <dbReference type="ChEBI" id="CHEBI:29985"/>
    </ligand>
</feature>
<proteinExistence type="predicted"/>
<dbReference type="InterPro" id="IPR029055">
    <property type="entry name" value="Ntn_hydrolases_N"/>
</dbReference>
<feature type="binding site" evidence="3">
    <location>
        <begin position="470"/>
        <end position="472"/>
    </location>
    <ligand>
        <name>L-glutamate</name>
        <dbReference type="ChEBI" id="CHEBI:29985"/>
    </ligand>
</feature>
<dbReference type="GO" id="GO:0005886">
    <property type="term" value="C:plasma membrane"/>
    <property type="evidence" value="ECO:0007669"/>
    <property type="project" value="TreeGrafter"/>
</dbReference>
<protein>
    <submittedName>
        <fullName evidence="5">Uncharacterized protein</fullName>
    </submittedName>
</protein>
<dbReference type="SUPFAM" id="SSF56235">
    <property type="entry name" value="N-terminal nucleophile aminohydrolases (Ntn hydrolases)"/>
    <property type="match status" value="1"/>
</dbReference>
<gene>
    <name evidence="5" type="ORF">PYW07_004617</name>
</gene>
<dbReference type="GO" id="GO:0036374">
    <property type="term" value="F:glutathione hydrolase activity"/>
    <property type="evidence" value="ECO:0007669"/>
    <property type="project" value="InterPro"/>
</dbReference>
<keyword evidence="1" id="KW-0800">Toxin</keyword>
<dbReference type="FunFam" id="1.10.246.130:FF:000001">
    <property type="entry name" value="Gamma-glutamyltransferase 5 isoform 1"/>
    <property type="match status" value="1"/>
</dbReference>
<evidence type="ECO:0000256" key="3">
    <source>
        <dbReference type="PIRSR" id="PIRSR600101-2"/>
    </source>
</evidence>
<dbReference type="Gene3D" id="3.60.20.40">
    <property type="match status" value="1"/>
</dbReference>